<name>A0A812B739_ACAPH</name>
<dbReference type="AlphaFoldDB" id="A0A812B739"/>
<keyword evidence="1" id="KW-0812">Transmembrane</keyword>
<evidence type="ECO:0000313" key="2">
    <source>
        <dbReference type="EMBL" id="CAE1170328.1"/>
    </source>
</evidence>
<feature type="transmembrane region" description="Helical" evidence="1">
    <location>
        <begin position="54"/>
        <end position="72"/>
    </location>
</feature>
<evidence type="ECO:0000256" key="1">
    <source>
        <dbReference type="SAM" id="Phobius"/>
    </source>
</evidence>
<dbReference type="EMBL" id="CAHIKZ030000363">
    <property type="protein sequence ID" value="CAE1170328.1"/>
    <property type="molecule type" value="Genomic_DNA"/>
</dbReference>
<keyword evidence="3" id="KW-1185">Reference proteome</keyword>
<proteinExistence type="predicted"/>
<dbReference type="Proteomes" id="UP000597762">
    <property type="component" value="Unassembled WGS sequence"/>
</dbReference>
<accession>A0A812B739</accession>
<keyword evidence="1" id="KW-1133">Transmembrane helix</keyword>
<comment type="caution">
    <text evidence="2">The sequence shown here is derived from an EMBL/GenBank/DDBJ whole genome shotgun (WGS) entry which is preliminary data.</text>
</comment>
<sequence>MFTTPPSAYYPTIIVKNSRVKVVDTFPYLRSTLSKDGAPDAEIIQSVNQPNRRLLVFFIPISFLNIFSHFTCHIRRKNVNLSAFSVQLPILSLLSLTPTSLSLFLSLSKHIYLHLFLHLSLSFPSLILKPYFKIYIFLIVLSFPHLSGHIFSYLSPFSLSLSLSLSFLPSILKL</sequence>
<keyword evidence="1" id="KW-0472">Membrane</keyword>
<organism evidence="2 3">
    <name type="scientific">Acanthosepion pharaonis</name>
    <name type="common">Pharaoh cuttlefish</name>
    <name type="synonym">Sepia pharaonis</name>
    <dbReference type="NCBI Taxonomy" id="158019"/>
    <lineage>
        <taxon>Eukaryota</taxon>
        <taxon>Metazoa</taxon>
        <taxon>Spiralia</taxon>
        <taxon>Lophotrochozoa</taxon>
        <taxon>Mollusca</taxon>
        <taxon>Cephalopoda</taxon>
        <taxon>Coleoidea</taxon>
        <taxon>Decapodiformes</taxon>
        <taxon>Sepiida</taxon>
        <taxon>Sepiina</taxon>
        <taxon>Sepiidae</taxon>
        <taxon>Acanthosepion</taxon>
    </lineage>
</organism>
<evidence type="ECO:0000313" key="3">
    <source>
        <dbReference type="Proteomes" id="UP000597762"/>
    </source>
</evidence>
<protein>
    <submittedName>
        <fullName evidence="2">Uncharacterized protein</fullName>
    </submittedName>
</protein>
<gene>
    <name evidence="2" type="ORF">SPHA_11045</name>
</gene>
<feature type="transmembrane region" description="Helical" evidence="1">
    <location>
        <begin position="84"/>
        <end position="105"/>
    </location>
</feature>
<reference evidence="2" key="1">
    <citation type="submission" date="2021-01" db="EMBL/GenBank/DDBJ databases">
        <authorList>
            <person name="Li R."/>
            <person name="Bekaert M."/>
        </authorList>
    </citation>
    <scope>NUCLEOTIDE SEQUENCE</scope>
    <source>
        <strain evidence="2">Farmed</strain>
    </source>
</reference>